<dbReference type="AlphaFoldDB" id="A0A1F4U3X0"/>
<evidence type="ECO:0000313" key="2">
    <source>
        <dbReference type="Proteomes" id="UP000179242"/>
    </source>
</evidence>
<proteinExistence type="predicted"/>
<name>A0A1F4U3X0_UNCSA</name>
<gene>
    <name evidence="1" type="ORF">A2438_06790</name>
</gene>
<evidence type="ECO:0000313" key="1">
    <source>
        <dbReference type="EMBL" id="OGC39675.1"/>
    </source>
</evidence>
<sequence>MLAGRQAVGEGAQNLCYVLEGKIFKAALAERFLGVFNQLLGSIGDPVPTDCGCFAFTWQGVCWEEILAQ</sequence>
<accession>A0A1F4U3X0</accession>
<dbReference type="EMBL" id="MEUJ01000006">
    <property type="protein sequence ID" value="OGC39675.1"/>
    <property type="molecule type" value="Genomic_DNA"/>
</dbReference>
<protein>
    <submittedName>
        <fullName evidence="1">Uncharacterized protein</fullName>
    </submittedName>
</protein>
<dbReference type="Proteomes" id="UP000179242">
    <property type="component" value="Unassembled WGS sequence"/>
</dbReference>
<organism evidence="1 2">
    <name type="scientific">candidate division WOR-1 bacterium RIFOXYC2_FULL_46_14</name>
    <dbReference type="NCBI Taxonomy" id="1802587"/>
    <lineage>
        <taxon>Bacteria</taxon>
        <taxon>Bacillati</taxon>
        <taxon>Saganbacteria</taxon>
    </lineage>
</organism>
<reference evidence="1 2" key="1">
    <citation type="journal article" date="2016" name="Nat. Commun.">
        <title>Thousands of microbial genomes shed light on interconnected biogeochemical processes in an aquifer system.</title>
        <authorList>
            <person name="Anantharaman K."/>
            <person name="Brown C.T."/>
            <person name="Hug L.A."/>
            <person name="Sharon I."/>
            <person name="Castelle C.J."/>
            <person name="Probst A.J."/>
            <person name="Thomas B.C."/>
            <person name="Singh A."/>
            <person name="Wilkins M.J."/>
            <person name="Karaoz U."/>
            <person name="Brodie E.L."/>
            <person name="Williams K.H."/>
            <person name="Hubbard S.S."/>
            <person name="Banfield J.F."/>
        </authorList>
    </citation>
    <scope>NUCLEOTIDE SEQUENCE [LARGE SCALE GENOMIC DNA]</scope>
</reference>
<comment type="caution">
    <text evidence="1">The sequence shown here is derived from an EMBL/GenBank/DDBJ whole genome shotgun (WGS) entry which is preliminary data.</text>
</comment>